<dbReference type="InterPro" id="IPR010998">
    <property type="entry name" value="Integrase_recombinase_N"/>
</dbReference>
<accession>A0ABM6RDJ8</accession>
<name>A0ABM6RDJ8_9RHOB</name>
<keyword evidence="3" id="KW-0233">DNA recombination</keyword>
<gene>
    <name evidence="5" type="ORF">PhaeoP66_01678</name>
</gene>
<dbReference type="PANTHER" id="PTHR30349">
    <property type="entry name" value="PHAGE INTEGRASE-RELATED"/>
    <property type="match status" value="1"/>
</dbReference>
<dbReference type="Proteomes" id="UP000236536">
    <property type="component" value="Chromosome"/>
</dbReference>
<keyword evidence="2" id="KW-0238">DNA-binding</keyword>
<evidence type="ECO:0000256" key="2">
    <source>
        <dbReference type="ARBA" id="ARBA00023125"/>
    </source>
</evidence>
<protein>
    <submittedName>
        <fullName evidence="5">Integrase</fullName>
    </submittedName>
</protein>
<reference evidence="5 6" key="2">
    <citation type="journal article" date="2017" name="Int. J. Syst. Evol. Microbiol.">
        <title>Adaptation of Surface-Associated Bacteria to the Open Ocean: A Genomically Distinct Subpopulation of Phaeobacter gallaeciensis Colonizes Pacific Mesozooplankton.</title>
        <authorList>
            <person name="Freese H.M."/>
            <person name="Methner A."/>
            <person name="Overmann J."/>
        </authorList>
    </citation>
    <scope>NUCLEOTIDE SEQUENCE [LARGE SCALE GENOMIC DNA]</scope>
    <source>
        <strain evidence="5 6">P66</strain>
    </source>
</reference>
<dbReference type="Gene3D" id="1.10.443.10">
    <property type="entry name" value="Intergrase catalytic core"/>
    <property type="match status" value="1"/>
</dbReference>
<keyword evidence="1" id="KW-0229">DNA integration</keyword>
<dbReference type="InterPro" id="IPR013762">
    <property type="entry name" value="Integrase-like_cat_sf"/>
</dbReference>
<dbReference type="InterPro" id="IPR050090">
    <property type="entry name" value="Tyrosine_recombinase_XerCD"/>
</dbReference>
<sequence>MPRPSKGARLHKFKHRPYWYIRDTGRPDQSTGCTSRADAEKALAAYIATKGREGSANEPANVTCGEVLAIYAEEYAPTVAAPERIGYAIDALIPFWDGLKLSHVKGETCRRYAKTRKKVVKRDPDTKEPIEYAPISPGTVRRELGVLQRAINYAHAEGYITSAPAVTMPGKPEATERWLSRDEAAKLLWAAYRGHKASHLARFILIAIYTGTRKDAILRMGFEPNTVGGWFDLDRGIMFRRSDSERQTNKRRTPARIPRQLAAHLRRWRDSGSKWAVEYQGARVGDIKRAFAKAVQSADVTPCSPHTLKHTAITWALQNGASVWDAAGFFATSAETIEKVYGHHSPHHQESVLRAVERR</sequence>
<evidence type="ECO:0000256" key="3">
    <source>
        <dbReference type="ARBA" id="ARBA00023172"/>
    </source>
</evidence>
<dbReference type="SUPFAM" id="SSF56349">
    <property type="entry name" value="DNA breaking-rejoining enzymes"/>
    <property type="match status" value="1"/>
</dbReference>
<evidence type="ECO:0000313" key="6">
    <source>
        <dbReference type="Proteomes" id="UP000236536"/>
    </source>
</evidence>
<dbReference type="InterPro" id="IPR011010">
    <property type="entry name" value="DNA_brk_join_enz"/>
</dbReference>
<proteinExistence type="predicted"/>
<evidence type="ECO:0000313" key="5">
    <source>
        <dbReference type="EMBL" id="AUQ94461.1"/>
    </source>
</evidence>
<evidence type="ECO:0000259" key="4">
    <source>
        <dbReference type="PROSITE" id="PS51898"/>
    </source>
</evidence>
<organism evidence="5 6">
    <name type="scientific">Phaeobacter inhibens</name>
    <dbReference type="NCBI Taxonomy" id="221822"/>
    <lineage>
        <taxon>Bacteria</taxon>
        <taxon>Pseudomonadati</taxon>
        <taxon>Pseudomonadota</taxon>
        <taxon>Alphaproteobacteria</taxon>
        <taxon>Rhodobacterales</taxon>
        <taxon>Roseobacteraceae</taxon>
        <taxon>Phaeobacter</taxon>
    </lineage>
</organism>
<keyword evidence="6" id="KW-1185">Reference proteome</keyword>
<dbReference type="PROSITE" id="PS51898">
    <property type="entry name" value="TYR_RECOMBINASE"/>
    <property type="match status" value="1"/>
</dbReference>
<dbReference type="RefSeq" id="WP_102874236.1">
    <property type="nucleotide sequence ID" value="NZ_CP010599.1"/>
</dbReference>
<dbReference type="PANTHER" id="PTHR30349:SF88">
    <property type="entry name" value="BLL1584 PROTEIN"/>
    <property type="match status" value="1"/>
</dbReference>
<evidence type="ECO:0000256" key="1">
    <source>
        <dbReference type="ARBA" id="ARBA00022908"/>
    </source>
</evidence>
<dbReference type="Gene3D" id="1.10.150.130">
    <property type="match status" value="1"/>
</dbReference>
<dbReference type="InterPro" id="IPR002104">
    <property type="entry name" value="Integrase_catalytic"/>
</dbReference>
<feature type="domain" description="Tyr recombinase" evidence="4">
    <location>
        <begin position="174"/>
        <end position="354"/>
    </location>
</feature>
<reference evidence="5 6" key="1">
    <citation type="journal article" date="2017" name="Genome Biol. Evol.">
        <title>Trajectories and Drivers of Genome Evolution in Surface-Associated Marine Phaeobacter.</title>
        <authorList>
            <person name="Freese H.M."/>
            <person name="Sikorski J."/>
            <person name="Bunk B."/>
            <person name="Scheuner C."/>
            <person name="Meier-Kolthoff J.P."/>
            <person name="Sproer C."/>
            <person name="Gram L."/>
            <person name="Overmann J."/>
        </authorList>
    </citation>
    <scope>NUCLEOTIDE SEQUENCE [LARGE SCALE GENOMIC DNA]</scope>
    <source>
        <strain evidence="5 6">P66</strain>
    </source>
</reference>
<dbReference type="EMBL" id="CP010705">
    <property type="protein sequence ID" value="AUQ94461.1"/>
    <property type="molecule type" value="Genomic_DNA"/>
</dbReference>